<keyword evidence="4" id="KW-0547">Nucleotide-binding</keyword>
<evidence type="ECO:0000256" key="2">
    <source>
        <dbReference type="SAM" id="MobiDB-lite"/>
    </source>
</evidence>
<name>A0ABW6E7S3_9ACTN</name>
<protein>
    <submittedName>
        <fullName evidence="4">ATP-binding protein</fullName>
    </submittedName>
</protein>
<dbReference type="CDD" id="cd16936">
    <property type="entry name" value="HATPase_RsbW-like"/>
    <property type="match status" value="1"/>
</dbReference>
<dbReference type="InterPro" id="IPR003594">
    <property type="entry name" value="HATPase_dom"/>
</dbReference>
<organism evidence="4 5">
    <name type="scientific">Streptomyces bacillaris</name>
    <dbReference type="NCBI Taxonomy" id="68179"/>
    <lineage>
        <taxon>Bacteria</taxon>
        <taxon>Bacillati</taxon>
        <taxon>Actinomycetota</taxon>
        <taxon>Actinomycetes</taxon>
        <taxon>Kitasatosporales</taxon>
        <taxon>Streptomycetaceae</taxon>
        <taxon>Streptomyces</taxon>
    </lineage>
</organism>
<feature type="region of interest" description="Disordered" evidence="2">
    <location>
        <begin position="1"/>
        <end position="27"/>
    </location>
</feature>
<gene>
    <name evidence="4" type="ORF">ACFWR3_34640</name>
</gene>
<dbReference type="PANTHER" id="PTHR35526:SF3">
    <property type="entry name" value="ANTI-SIGMA-F FACTOR RSBW"/>
    <property type="match status" value="1"/>
</dbReference>
<dbReference type="RefSeq" id="WP_244210222.1">
    <property type="nucleotide sequence ID" value="NZ_JBHVRE010000036.1"/>
</dbReference>
<evidence type="ECO:0000259" key="3">
    <source>
        <dbReference type="Pfam" id="PF13581"/>
    </source>
</evidence>
<dbReference type="Proteomes" id="UP001598300">
    <property type="component" value="Unassembled WGS sequence"/>
</dbReference>
<dbReference type="GO" id="GO:0005524">
    <property type="term" value="F:ATP binding"/>
    <property type="evidence" value="ECO:0007669"/>
    <property type="project" value="UniProtKB-KW"/>
</dbReference>
<evidence type="ECO:0000313" key="4">
    <source>
        <dbReference type="EMBL" id="MFD3961204.1"/>
    </source>
</evidence>
<dbReference type="Gene3D" id="3.30.565.10">
    <property type="entry name" value="Histidine kinase-like ATPase, C-terminal domain"/>
    <property type="match status" value="1"/>
</dbReference>
<accession>A0ABW6E7S3</accession>
<feature type="domain" description="Histidine kinase/HSP90-like ATPase" evidence="3">
    <location>
        <begin position="47"/>
        <end position="156"/>
    </location>
</feature>
<dbReference type="InterPro" id="IPR050267">
    <property type="entry name" value="Anti-sigma-factor_SerPK"/>
</dbReference>
<sequence>MEHDVELLMTDRGTGRDRRPTDTGTGADTVPLLGSAAYDMGSGEIARARAFVREFLTDARSLHGMDVSDRAMDLAQLVVSELATNVCKYAPGPCLLDLEAGDTVLDITMWDTGSVLPTARQADPTRAGQHGLEIVLAVCESFEVRREPVGKRVRVRISLLDVPRSGDAARSGEPTGSPSW</sequence>
<keyword evidence="1" id="KW-0418">Kinase</keyword>
<reference evidence="4 5" key="1">
    <citation type="submission" date="2024-09" db="EMBL/GenBank/DDBJ databases">
        <title>The Natural Products Discovery Center: Release of the First 8490 Sequenced Strains for Exploring Actinobacteria Biosynthetic Diversity.</title>
        <authorList>
            <person name="Kalkreuter E."/>
            <person name="Kautsar S.A."/>
            <person name="Yang D."/>
            <person name="Bader C.D."/>
            <person name="Teijaro C.N."/>
            <person name="Fluegel L."/>
            <person name="Davis C.M."/>
            <person name="Simpson J.R."/>
            <person name="Lauterbach L."/>
            <person name="Steele A.D."/>
            <person name="Gui C."/>
            <person name="Meng S."/>
            <person name="Li G."/>
            <person name="Viehrig K."/>
            <person name="Ye F."/>
            <person name="Su P."/>
            <person name="Kiefer A.F."/>
            <person name="Nichols A."/>
            <person name="Cepeda A.J."/>
            <person name="Yan W."/>
            <person name="Fan B."/>
            <person name="Jiang Y."/>
            <person name="Adhikari A."/>
            <person name="Zheng C.-J."/>
            <person name="Schuster L."/>
            <person name="Cowan T.M."/>
            <person name="Smanski M.J."/>
            <person name="Chevrette M.G."/>
            <person name="De Carvalho L.P.S."/>
            <person name="Shen B."/>
        </authorList>
    </citation>
    <scope>NUCLEOTIDE SEQUENCE [LARGE SCALE GENOMIC DNA]</scope>
    <source>
        <strain evidence="4 5">NPDC058584</strain>
    </source>
</reference>
<dbReference type="InterPro" id="IPR036890">
    <property type="entry name" value="HATPase_C_sf"/>
</dbReference>
<dbReference type="Pfam" id="PF13581">
    <property type="entry name" value="HATPase_c_2"/>
    <property type="match status" value="1"/>
</dbReference>
<proteinExistence type="predicted"/>
<keyword evidence="5" id="KW-1185">Reference proteome</keyword>
<keyword evidence="1" id="KW-0723">Serine/threonine-protein kinase</keyword>
<dbReference type="PANTHER" id="PTHR35526">
    <property type="entry name" value="ANTI-SIGMA-F FACTOR RSBW-RELATED"/>
    <property type="match status" value="1"/>
</dbReference>
<evidence type="ECO:0000313" key="5">
    <source>
        <dbReference type="Proteomes" id="UP001598300"/>
    </source>
</evidence>
<dbReference type="EMBL" id="JBHXPM010000053">
    <property type="protein sequence ID" value="MFD3961204.1"/>
    <property type="molecule type" value="Genomic_DNA"/>
</dbReference>
<keyword evidence="4" id="KW-0067">ATP-binding</keyword>
<comment type="caution">
    <text evidence="4">The sequence shown here is derived from an EMBL/GenBank/DDBJ whole genome shotgun (WGS) entry which is preliminary data.</text>
</comment>
<keyword evidence="1" id="KW-0808">Transferase</keyword>
<evidence type="ECO:0000256" key="1">
    <source>
        <dbReference type="ARBA" id="ARBA00022527"/>
    </source>
</evidence>